<evidence type="ECO:0000256" key="4">
    <source>
        <dbReference type="ARBA" id="ARBA00022989"/>
    </source>
</evidence>
<evidence type="ECO:0000313" key="8">
    <source>
        <dbReference type="EMBL" id="CAA9558916.1"/>
    </source>
</evidence>
<dbReference type="PANTHER" id="PTHR33885:SF3">
    <property type="entry name" value="PHAGE SHOCK PROTEIN C"/>
    <property type="match status" value="1"/>
</dbReference>
<evidence type="ECO:0000256" key="2">
    <source>
        <dbReference type="ARBA" id="ARBA00022475"/>
    </source>
</evidence>
<name>A0A6J4US35_9BACT</name>
<keyword evidence="2" id="KW-1003">Cell membrane</keyword>
<dbReference type="InterPro" id="IPR007168">
    <property type="entry name" value="Phageshock_PspC_N"/>
</dbReference>
<sequence length="82" mass="9107">MFNQQNTVRRLFRSRTNRQMTGLSGGIAEYMDIDPSLVRIGWVAATFLTFPVAPFVYFIAALIIPSEPIDQPGPVAGDTFTI</sequence>
<feature type="domain" description="Phage shock protein PspC N-terminal" evidence="7">
    <location>
        <begin position="9"/>
        <end position="67"/>
    </location>
</feature>
<protein>
    <recommendedName>
        <fullName evidence="7">Phage shock protein PspC N-terminal domain-containing protein</fullName>
    </recommendedName>
</protein>
<keyword evidence="5 6" id="KW-0472">Membrane</keyword>
<reference evidence="8" key="1">
    <citation type="submission" date="2020-02" db="EMBL/GenBank/DDBJ databases">
        <authorList>
            <person name="Meier V. D."/>
        </authorList>
    </citation>
    <scope>NUCLEOTIDE SEQUENCE</scope>
    <source>
        <strain evidence="8">AVDCRST_MAG18</strain>
    </source>
</reference>
<evidence type="ECO:0000256" key="6">
    <source>
        <dbReference type="SAM" id="Phobius"/>
    </source>
</evidence>
<evidence type="ECO:0000256" key="3">
    <source>
        <dbReference type="ARBA" id="ARBA00022692"/>
    </source>
</evidence>
<evidence type="ECO:0000256" key="1">
    <source>
        <dbReference type="ARBA" id="ARBA00004162"/>
    </source>
</evidence>
<dbReference type="EMBL" id="CADCWN010000063">
    <property type="protein sequence ID" value="CAA9558916.1"/>
    <property type="molecule type" value="Genomic_DNA"/>
</dbReference>
<feature type="transmembrane region" description="Helical" evidence="6">
    <location>
        <begin position="40"/>
        <end position="64"/>
    </location>
</feature>
<accession>A0A6J4US35</accession>
<dbReference type="Pfam" id="PF04024">
    <property type="entry name" value="PspC"/>
    <property type="match status" value="1"/>
</dbReference>
<dbReference type="AlphaFoldDB" id="A0A6J4US35"/>
<keyword evidence="4 6" id="KW-1133">Transmembrane helix</keyword>
<dbReference type="PANTHER" id="PTHR33885">
    <property type="entry name" value="PHAGE SHOCK PROTEIN C"/>
    <property type="match status" value="1"/>
</dbReference>
<evidence type="ECO:0000259" key="7">
    <source>
        <dbReference type="Pfam" id="PF04024"/>
    </source>
</evidence>
<gene>
    <name evidence="8" type="ORF">AVDCRST_MAG18-914</name>
</gene>
<dbReference type="GO" id="GO:0005886">
    <property type="term" value="C:plasma membrane"/>
    <property type="evidence" value="ECO:0007669"/>
    <property type="project" value="UniProtKB-SubCell"/>
</dbReference>
<organism evidence="8">
    <name type="scientific">uncultured Thermomicrobiales bacterium</name>
    <dbReference type="NCBI Taxonomy" id="1645740"/>
    <lineage>
        <taxon>Bacteria</taxon>
        <taxon>Pseudomonadati</taxon>
        <taxon>Thermomicrobiota</taxon>
        <taxon>Thermomicrobia</taxon>
        <taxon>Thermomicrobiales</taxon>
        <taxon>environmental samples</taxon>
    </lineage>
</organism>
<dbReference type="InterPro" id="IPR052027">
    <property type="entry name" value="PspC"/>
</dbReference>
<proteinExistence type="predicted"/>
<comment type="subcellular location">
    <subcellularLocation>
        <location evidence="1">Cell membrane</location>
        <topology evidence="1">Single-pass membrane protein</topology>
    </subcellularLocation>
</comment>
<keyword evidence="3 6" id="KW-0812">Transmembrane</keyword>
<evidence type="ECO:0000256" key="5">
    <source>
        <dbReference type="ARBA" id="ARBA00023136"/>
    </source>
</evidence>